<dbReference type="GO" id="GO:0009765">
    <property type="term" value="P:photosynthesis, light harvesting"/>
    <property type="evidence" value="ECO:0007669"/>
    <property type="project" value="InterPro"/>
</dbReference>
<feature type="binding site" evidence="8">
    <location>
        <position position="210"/>
    </location>
    <ligand>
        <name>chlorophyll a</name>
        <dbReference type="ChEBI" id="CHEBI:58416"/>
        <label>1</label>
    </ligand>
</feature>
<dbReference type="Pfam" id="PF00504">
    <property type="entry name" value="Chloroa_b-bind"/>
    <property type="match status" value="1"/>
</dbReference>
<evidence type="ECO:0000256" key="5">
    <source>
        <dbReference type="ARBA" id="ARBA00022531"/>
    </source>
</evidence>
<reference evidence="10" key="1">
    <citation type="submission" date="2021-01" db="EMBL/GenBank/DDBJ databases">
        <authorList>
            <person name="Corre E."/>
            <person name="Pelletier E."/>
            <person name="Niang G."/>
            <person name="Scheremetjew M."/>
            <person name="Finn R."/>
            <person name="Kale V."/>
            <person name="Holt S."/>
            <person name="Cochrane G."/>
            <person name="Meng A."/>
            <person name="Brown T."/>
            <person name="Cohen L."/>
        </authorList>
    </citation>
    <scope>NUCLEOTIDE SEQUENCE</scope>
    <source>
        <strain evidence="10">GSO104</strain>
    </source>
</reference>
<evidence type="ECO:0000256" key="7">
    <source>
        <dbReference type="ARBA" id="ARBA00023243"/>
    </source>
</evidence>
<keyword evidence="6" id="KW-0934">Plastid</keyword>
<dbReference type="EMBL" id="HBNS01058228">
    <property type="protein sequence ID" value="CAE4663216.1"/>
    <property type="molecule type" value="Transcribed_RNA"/>
</dbReference>
<feature type="chain" id="PRO_5030160184" description="Plastid light harvesting protein" evidence="9">
    <location>
        <begin position="31"/>
        <end position="254"/>
    </location>
</feature>
<sequence length="254" mass="27529">MSPSTLSLATAAVCLSVAVLQGSTSTGVHAFTSTTTKFTAKNGVKMNASTSSDDLPRMSEAIPFFQRPPVLQKEYAGDVGFDPLRLASNSEDLFEKREAEIKHARLAMLAAAGWPLSELLDDKIAVQFNAQSVLDYSGRVPSLLNGGLDKISPVWWGFCIGLTAAIDLYGVKRARASGPDSDYIPGDLGFDPLGLYPDDEEGKKRMQLAEIKHGRTAMIAVTLYAIEEALTSKGVVQDTPFLFTPFTELFNRIF</sequence>
<keyword evidence="8" id="KW-0157">Chromophore</keyword>
<feature type="binding site" evidence="8">
    <location>
        <position position="215"/>
    </location>
    <ligand>
        <name>chlorophyll a</name>
        <dbReference type="ChEBI" id="CHEBI:58416"/>
        <label>1</label>
    </ligand>
</feature>
<evidence type="ECO:0000256" key="4">
    <source>
        <dbReference type="ARBA" id="ARBA00022528"/>
    </source>
</evidence>
<dbReference type="Gene3D" id="1.10.3460.10">
    <property type="entry name" value="Chlorophyll a/b binding protein domain"/>
    <property type="match status" value="1"/>
</dbReference>
<comment type="similarity">
    <text evidence="3">Belongs to the fucoxanthin chlorophyll protein family.</text>
</comment>
<evidence type="ECO:0000256" key="2">
    <source>
        <dbReference type="ARBA" id="ARBA00004229"/>
    </source>
</evidence>
<evidence type="ECO:0000256" key="1">
    <source>
        <dbReference type="ARBA" id="ARBA00004022"/>
    </source>
</evidence>
<feature type="signal peptide" evidence="9">
    <location>
        <begin position="1"/>
        <end position="30"/>
    </location>
</feature>
<dbReference type="InterPro" id="IPR022796">
    <property type="entry name" value="Chloroa_b-bind"/>
</dbReference>
<dbReference type="AlphaFoldDB" id="A0A6U3U220"/>
<dbReference type="GO" id="GO:0030076">
    <property type="term" value="C:light-harvesting complex"/>
    <property type="evidence" value="ECO:0007669"/>
    <property type="project" value="UniProtKB-KW"/>
</dbReference>
<feature type="binding site" evidence="8">
    <location>
        <position position="143"/>
    </location>
    <ligand>
        <name>chlorophyll a</name>
        <dbReference type="ChEBI" id="CHEBI:58416"/>
        <label>1</label>
    </ligand>
</feature>
<keyword evidence="5" id="KW-0602">Photosynthesis</keyword>
<keyword evidence="7" id="KW-0437">Light-harvesting polypeptide</keyword>
<proteinExistence type="inferred from homology"/>
<organism evidence="10">
    <name type="scientific">Ditylum brightwellii</name>
    <dbReference type="NCBI Taxonomy" id="49249"/>
    <lineage>
        <taxon>Eukaryota</taxon>
        <taxon>Sar</taxon>
        <taxon>Stramenopiles</taxon>
        <taxon>Ochrophyta</taxon>
        <taxon>Bacillariophyta</taxon>
        <taxon>Mediophyceae</taxon>
        <taxon>Lithodesmiophycidae</taxon>
        <taxon>Lithodesmiales</taxon>
        <taxon>Lithodesmiaceae</taxon>
        <taxon>Ditylum</taxon>
    </lineage>
</organism>
<keyword evidence="8" id="KW-0148">Chlorophyll</keyword>
<name>A0A6U3U220_9STRA</name>
<dbReference type="SUPFAM" id="SSF103511">
    <property type="entry name" value="Chlorophyll a-b binding protein"/>
    <property type="match status" value="1"/>
</dbReference>
<feature type="binding site" evidence="8">
    <location>
        <position position="100"/>
    </location>
    <ligand>
        <name>chlorophyll a</name>
        <dbReference type="ChEBI" id="CHEBI:58416"/>
        <label>1</label>
    </ligand>
</feature>
<gene>
    <name evidence="10" type="ORF">DBRI00130_LOCUS41882</name>
</gene>
<evidence type="ECO:0008006" key="11">
    <source>
        <dbReference type="Google" id="ProtNLM"/>
    </source>
</evidence>
<keyword evidence="9" id="KW-0732">Signal</keyword>
<accession>A0A6U3U220</accession>
<evidence type="ECO:0000256" key="3">
    <source>
        <dbReference type="ARBA" id="ARBA00005933"/>
    </source>
</evidence>
<evidence type="ECO:0000256" key="8">
    <source>
        <dbReference type="PIRSR" id="PIRSR601344-1"/>
    </source>
</evidence>
<comment type="function">
    <text evidence="1">The light-harvesting complex (LHC) functions as a light receptor, it captures and delivers excitation energy to photosystems with which it is closely associated. Energy is transferred from the carotenoid and chlorophyll C (or B) to chlorophyll A and the photosynthetic reaction centers where it is used to synthesize ATP and reducing power.</text>
</comment>
<keyword evidence="4" id="KW-0150">Chloroplast</keyword>
<comment type="subcellular location">
    <subcellularLocation>
        <location evidence="2">Plastid</location>
        <location evidence="2">Chloroplast</location>
    </subcellularLocation>
</comment>
<dbReference type="GO" id="GO:0009507">
    <property type="term" value="C:chloroplast"/>
    <property type="evidence" value="ECO:0007669"/>
    <property type="project" value="UniProtKB-SubCell"/>
</dbReference>
<dbReference type="GO" id="GO:0016168">
    <property type="term" value="F:chlorophyll binding"/>
    <property type="evidence" value="ECO:0007669"/>
    <property type="project" value="UniProtKB-KW"/>
</dbReference>
<evidence type="ECO:0000256" key="9">
    <source>
        <dbReference type="SAM" id="SignalP"/>
    </source>
</evidence>
<dbReference type="GO" id="GO:0016020">
    <property type="term" value="C:membrane"/>
    <property type="evidence" value="ECO:0007669"/>
    <property type="project" value="InterPro"/>
</dbReference>
<feature type="binding site" evidence="8">
    <location>
        <position position="103"/>
    </location>
    <ligand>
        <name>chlorophyll a</name>
        <dbReference type="ChEBI" id="CHEBI:58416"/>
        <label>1</label>
    </ligand>
</feature>
<feature type="binding site" description="axial binding residue" evidence="8">
    <location>
        <position position="105"/>
    </location>
    <ligand>
        <name>chlorophyll a</name>
        <dbReference type="ChEBI" id="CHEBI:58416"/>
        <label>2</label>
    </ligand>
    <ligandPart>
        <name>Mg</name>
        <dbReference type="ChEBI" id="CHEBI:25107"/>
    </ligandPart>
</feature>
<dbReference type="InterPro" id="IPR001344">
    <property type="entry name" value="Chloro_AB-bd_pln"/>
</dbReference>
<evidence type="ECO:0000313" key="10">
    <source>
        <dbReference type="EMBL" id="CAE4663216.1"/>
    </source>
</evidence>
<protein>
    <recommendedName>
        <fullName evidence="11">Plastid light harvesting protein</fullName>
    </recommendedName>
</protein>
<evidence type="ECO:0000256" key="6">
    <source>
        <dbReference type="ARBA" id="ARBA00022640"/>
    </source>
</evidence>
<dbReference type="PANTHER" id="PTHR21649">
    <property type="entry name" value="CHLOROPHYLL A/B BINDING PROTEIN"/>
    <property type="match status" value="1"/>
</dbReference>